<accession>A0A379WUT9</accession>
<dbReference type="EC" id="2.6.1.81" evidence="4"/>
<dbReference type="GO" id="GO:0030170">
    <property type="term" value="F:pyridoxal phosphate binding"/>
    <property type="evidence" value="ECO:0007669"/>
    <property type="project" value="InterPro"/>
</dbReference>
<evidence type="ECO:0000256" key="2">
    <source>
        <dbReference type="ARBA" id="ARBA00022576"/>
    </source>
</evidence>
<keyword evidence="4" id="KW-0808">Transferase</keyword>
<dbReference type="EC" id="2.6.1.-" evidence="4"/>
<evidence type="ECO:0000313" key="5">
    <source>
        <dbReference type="Proteomes" id="UP000254712"/>
    </source>
</evidence>
<dbReference type="InterPro" id="IPR015421">
    <property type="entry name" value="PyrdxlP-dep_Trfase_major"/>
</dbReference>
<keyword evidence="2 4" id="KW-0032">Aminotransferase</keyword>
<dbReference type="Gene3D" id="3.40.640.10">
    <property type="entry name" value="Type I PLP-dependent aspartate aminotransferase-like (Major domain)"/>
    <property type="match status" value="1"/>
</dbReference>
<evidence type="ECO:0000256" key="1">
    <source>
        <dbReference type="ARBA" id="ARBA00001933"/>
    </source>
</evidence>
<dbReference type="Gene3D" id="3.90.1150.10">
    <property type="entry name" value="Aspartate Aminotransferase, domain 1"/>
    <property type="match status" value="1"/>
</dbReference>
<dbReference type="InterPro" id="IPR005814">
    <property type="entry name" value="Aminotrans_3"/>
</dbReference>
<organism evidence="4 5">
    <name type="scientific">Salmonella enterica I</name>
    <dbReference type="NCBI Taxonomy" id="59201"/>
    <lineage>
        <taxon>Bacteria</taxon>
        <taxon>Pseudomonadati</taxon>
        <taxon>Pseudomonadota</taxon>
        <taxon>Gammaproteobacteria</taxon>
        <taxon>Enterobacterales</taxon>
        <taxon>Enterobacteriaceae</taxon>
        <taxon>Salmonella</taxon>
    </lineage>
</organism>
<dbReference type="EMBL" id="UGXT01000002">
    <property type="protein sequence ID" value="SUH37885.1"/>
    <property type="molecule type" value="Genomic_DNA"/>
</dbReference>
<dbReference type="AlphaFoldDB" id="A0A379WUT9"/>
<sequence length="223" mass="23705">MIVEPVQGEGGVIPPRKLFLQGLRELCDRHQALLDFLMRCRRASDVPANCNAYMHYGVTPDILTTAKALGGGFPIGAMLTTQDYASVMTPGTHGTTYGGNPLATAVAGKVLDIINTPEMQNGVRQRHDAFIERLNTLNVRFGMFSEIRGLGLLLGCVLQTEFAGKAKLIAQEAAKAGVMVLIAGGDVVRFAPALNVSDEEIATGLDRFALACERLQTGGASCG</sequence>
<dbReference type="Pfam" id="PF00202">
    <property type="entry name" value="Aminotran_3"/>
    <property type="match status" value="1"/>
</dbReference>
<dbReference type="InterPro" id="IPR050103">
    <property type="entry name" value="Class-III_PLP-dep_AT"/>
</dbReference>
<proteinExistence type="predicted"/>
<evidence type="ECO:0000256" key="3">
    <source>
        <dbReference type="ARBA" id="ARBA00022898"/>
    </source>
</evidence>
<comment type="cofactor">
    <cofactor evidence="1">
        <name>pyridoxal 5'-phosphate</name>
        <dbReference type="ChEBI" id="CHEBI:597326"/>
    </cofactor>
</comment>
<dbReference type="GO" id="GO:0006527">
    <property type="term" value="P:L-arginine catabolic process"/>
    <property type="evidence" value="ECO:0007669"/>
    <property type="project" value="TreeGrafter"/>
</dbReference>
<dbReference type="Proteomes" id="UP000254712">
    <property type="component" value="Unassembled WGS sequence"/>
</dbReference>
<dbReference type="PANTHER" id="PTHR11986">
    <property type="entry name" value="AMINOTRANSFERASE CLASS III"/>
    <property type="match status" value="1"/>
</dbReference>
<dbReference type="GO" id="GO:0042802">
    <property type="term" value="F:identical protein binding"/>
    <property type="evidence" value="ECO:0007669"/>
    <property type="project" value="TreeGrafter"/>
</dbReference>
<evidence type="ECO:0000313" key="4">
    <source>
        <dbReference type="EMBL" id="SUH37885.1"/>
    </source>
</evidence>
<dbReference type="InterPro" id="IPR015422">
    <property type="entry name" value="PyrdxlP-dep_Trfase_small"/>
</dbReference>
<protein>
    <submittedName>
        <fullName evidence="4">Succinylornithine transaminase</fullName>
        <ecNumber evidence="4">2.6.1.-</ecNumber>
        <ecNumber evidence="4">2.6.1.81</ecNumber>
    </submittedName>
</protein>
<reference evidence="4 5" key="1">
    <citation type="submission" date="2018-06" db="EMBL/GenBank/DDBJ databases">
        <authorList>
            <consortium name="Pathogen Informatics"/>
            <person name="Doyle S."/>
        </authorList>
    </citation>
    <scope>NUCLEOTIDE SEQUENCE [LARGE SCALE GENOMIC DNA]</scope>
    <source>
        <strain evidence="4 5">NCTC8261</strain>
    </source>
</reference>
<dbReference type="GO" id="GO:0043825">
    <property type="term" value="F:succinylornithine transaminase activity"/>
    <property type="evidence" value="ECO:0007669"/>
    <property type="project" value="UniProtKB-EC"/>
</dbReference>
<name>A0A379WUT9_SALET</name>
<dbReference type="SUPFAM" id="SSF53383">
    <property type="entry name" value="PLP-dependent transferases"/>
    <property type="match status" value="1"/>
</dbReference>
<gene>
    <name evidence="4" type="primary">astC_1</name>
    <name evidence="4" type="ORF">NCTC8261_04191</name>
</gene>
<dbReference type="PANTHER" id="PTHR11986:SF113">
    <property type="entry name" value="SUCCINYLORNITHINE TRANSAMINASE"/>
    <property type="match status" value="1"/>
</dbReference>
<dbReference type="InterPro" id="IPR015424">
    <property type="entry name" value="PyrdxlP-dep_Trfase"/>
</dbReference>
<keyword evidence="3" id="KW-0663">Pyridoxal phosphate</keyword>